<dbReference type="AlphaFoldDB" id="A0A8S1Q583"/>
<comment type="caution">
    <text evidence="2">The sequence shown here is derived from an EMBL/GenBank/DDBJ whole genome shotgun (WGS) entry which is preliminary data.</text>
</comment>
<keyword evidence="1" id="KW-0472">Membrane</keyword>
<dbReference type="EMBL" id="CAJJDN010000095">
    <property type="protein sequence ID" value="CAD8110324.1"/>
    <property type="molecule type" value="Genomic_DNA"/>
</dbReference>
<proteinExistence type="predicted"/>
<evidence type="ECO:0000313" key="2">
    <source>
        <dbReference type="EMBL" id="CAD8110324.1"/>
    </source>
</evidence>
<keyword evidence="3" id="KW-1185">Reference proteome</keyword>
<sequence length="120" mass="14146">MILEGFQFLLFVLHLLLGQLIPILMAVLAYVSKDKEKMSRWLIHFFLINVLKHTVFQVSSLFGFYALNDTLGICILILPMYISFETLENLVENIYNNIFRSKIEFLRQRTYEGLQKLNLL</sequence>
<name>A0A8S1Q583_9CILI</name>
<evidence type="ECO:0000313" key="3">
    <source>
        <dbReference type="Proteomes" id="UP000692954"/>
    </source>
</evidence>
<gene>
    <name evidence="2" type="ORF">PSON_ATCC_30995.1.T0950173</name>
</gene>
<dbReference type="OrthoDB" id="305461at2759"/>
<evidence type="ECO:0000256" key="1">
    <source>
        <dbReference type="SAM" id="Phobius"/>
    </source>
</evidence>
<feature type="transmembrane region" description="Helical" evidence="1">
    <location>
        <begin position="6"/>
        <end position="31"/>
    </location>
</feature>
<dbReference type="Proteomes" id="UP000692954">
    <property type="component" value="Unassembled WGS sequence"/>
</dbReference>
<keyword evidence="1" id="KW-0812">Transmembrane</keyword>
<protein>
    <submittedName>
        <fullName evidence="2">Uncharacterized protein</fullName>
    </submittedName>
</protein>
<accession>A0A8S1Q583</accession>
<keyword evidence="1" id="KW-1133">Transmembrane helix</keyword>
<reference evidence="2" key="1">
    <citation type="submission" date="2021-01" db="EMBL/GenBank/DDBJ databases">
        <authorList>
            <consortium name="Genoscope - CEA"/>
            <person name="William W."/>
        </authorList>
    </citation>
    <scope>NUCLEOTIDE SEQUENCE</scope>
</reference>
<feature type="transmembrane region" description="Helical" evidence="1">
    <location>
        <begin position="62"/>
        <end position="82"/>
    </location>
</feature>
<organism evidence="2 3">
    <name type="scientific">Paramecium sonneborni</name>
    <dbReference type="NCBI Taxonomy" id="65129"/>
    <lineage>
        <taxon>Eukaryota</taxon>
        <taxon>Sar</taxon>
        <taxon>Alveolata</taxon>
        <taxon>Ciliophora</taxon>
        <taxon>Intramacronucleata</taxon>
        <taxon>Oligohymenophorea</taxon>
        <taxon>Peniculida</taxon>
        <taxon>Parameciidae</taxon>
        <taxon>Paramecium</taxon>
    </lineage>
</organism>